<dbReference type="GO" id="GO:0016747">
    <property type="term" value="F:acyltransferase activity, transferring groups other than amino-acyl groups"/>
    <property type="evidence" value="ECO:0007669"/>
    <property type="project" value="InterPro"/>
</dbReference>
<reference evidence="2" key="1">
    <citation type="journal article" date="2014" name="Int. J. Syst. Evol. Microbiol.">
        <title>Complete genome sequence of Corynebacterium casei LMG S-19264T (=DSM 44701T), isolated from a smear-ripened cheese.</title>
        <authorList>
            <consortium name="US DOE Joint Genome Institute (JGI-PGF)"/>
            <person name="Walter F."/>
            <person name="Albersmeier A."/>
            <person name="Kalinowski J."/>
            <person name="Ruckert C."/>
        </authorList>
    </citation>
    <scope>NUCLEOTIDE SEQUENCE</scope>
    <source>
        <strain evidence="2">CGMCC 1.12426</strain>
    </source>
</reference>
<dbReference type="InterPro" id="IPR000182">
    <property type="entry name" value="GNAT_dom"/>
</dbReference>
<dbReference type="Gene3D" id="3.40.630.30">
    <property type="match status" value="1"/>
</dbReference>
<feature type="domain" description="N-acetyltransferase" evidence="1">
    <location>
        <begin position="1"/>
        <end position="143"/>
    </location>
</feature>
<dbReference type="Proteomes" id="UP000605148">
    <property type="component" value="Unassembled WGS sequence"/>
</dbReference>
<gene>
    <name evidence="2" type="ORF">GCM10011316_04200</name>
</gene>
<comment type="caution">
    <text evidence="2">The sequence shown here is derived from an EMBL/GenBank/DDBJ whole genome shotgun (WGS) entry which is preliminary data.</text>
</comment>
<dbReference type="Pfam" id="PF00583">
    <property type="entry name" value="Acetyltransf_1"/>
    <property type="match status" value="1"/>
</dbReference>
<organism evidence="2 3">
    <name type="scientific">Roseibium aquae</name>
    <dbReference type="NCBI Taxonomy" id="1323746"/>
    <lineage>
        <taxon>Bacteria</taxon>
        <taxon>Pseudomonadati</taxon>
        <taxon>Pseudomonadota</taxon>
        <taxon>Alphaproteobacteria</taxon>
        <taxon>Hyphomicrobiales</taxon>
        <taxon>Stappiaceae</taxon>
        <taxon>Roseibium</taxon>
    </lineage>
</organism>
<sequence length="149" mass="16499">MNTAAVPAVNDLTEDALHQLIRQSLACPVAIAQDRPVGFLLCLAEGLAYDSRNYRHLGQMRARFAYTDRICVDDSMRNQKVGEKLYQAVFQTVDPTGRSLVCEVNTRPPNPGSLRFHKRLGFTEIGEADHGDKAVVYLERPAVLGEAQA</sequence>
<proteinExistence type="predicted"/>
<evidence type="ECO:0000313" key="2">
    <source>
        <dbReference type="EMBL" id="GGB35234.1"/>
    </source>
</evidence>
<evidence type="ECO:0000313" key="3">
    <source>
        <dbReference type="Proteomes" id="UP000605148"/>
    </source>
</evidence>
<protein>
    <submittedName>
        <fullName evidence="2">Acetyltransferase</fullName>
    </submittedName>
</protein>
<reference evidence="2" key="2">
    <citation type="submission" date="2020-09" db="EMBL/GenBank/DDBJ databases">
        <authorList>
            <person name="Sun Q."/>
            <person name="Zhou Y."/>
        </authorList>
    </citation>
    <scope>NUCLEOTIDE SEQUENCE</scope>
    <source>
        <strain evidence="2">CGMCC 1.12426</strain>
    </source>
</reference>
<dbReference type="InterPro" id="IPR016181">
    <property type="entry name" value="Acyl_CoA_acyltransferase"/>
</dbReference>
<dbReference type="SUPFAM" id="SSF55729">
    <property type="entry name" value="Acyl-CoA N-acyltransferases (Nat)"/>
    <property type="match status" value="1"/>
</dbReference>
<evidence type="ECO:0000259" key="1">
    <source>
        <dbReference type="PROSITE" id="PS51186"/>
    </source>
</evidence>
<dbReference type="AlphaFoldDB" id="A0A916WV68"/>
<accession>A0A916WV68</accession>
<keyword evidence="3" id="KW-1185">Reference proteome</keyword>
<name>A0A916WV68_9HYPH</name>
<dbReference type="PROSITE" id="PS51186">
    <property type="entry name" value="GNAT"/>
    <property type="match status" value="1"/>
</dbReference>
<dbReference type="EMBL" id="BMFA01000001">
    <property type="protein sequence ID" value="GGB35234.1"/>
    <property type="molecule type" value="Genomic_DNA"/>
</dbReference>